<dbReference type="NCBIfam" id="TIGR01549">
    <property type="entry name" value="HAD-SF-IA-v1"/>
    <property type="match status" value="1"/>
</dbReference>
<dbReference type="InterPro" id="IPR041492">
    <property type="entry name" value="HAD_2"/>
</dbReference>
<dbReference type="PANTHER" id="PTHR18901">
    <property type="entry name" value="2-DEOXYGLUCOSE-6-PHOSPHATE PHOSPHATASE 2"/>
    <property type="match status" value="1"/>
</dbReference>
<dbReference type="InterPro" id="IPR023198">
    <property type="entry name" value="PGP-like_dom2"/>
</dbReference>
<organism evidence="1 2">
    <name type="scientific">Tigheibacillus jepli</name>
    <dbReference type="NCBI Taxonomy" id="3035914"/>
    <lineage>
        <taxon>Bacteria</taxon>
        <taxon>Bacillati</taxon>
        <taxon>Bacillota</taxon>
        <taxon>Bacilli</taxon>
        <taxon>Bacillales</taxon>
        <taxon>Bacillaceae</taxon>
        <taxon>Tigheibacillus</taxon>
    </lineage>
</organism>
<proteinExistence type="predicted"/>
<keyword evidence="2" id="KW-1185">Reference proteome</keyword>
<dbReference type="SFLD" id="SFLDG01129">
    <property type="entry name" value="C1.5:_HAD__Beta-PGM__Phosphata"/>
    <property type="match status" value="1"/>
</dbReference>
<dbReference type="InterPro" id="IPR023214">
    <property type="entry name" value="HAD_sf"/>
</dbReference>
<accession>A0ABU5CLL2</accession>
<dbReference type="NCBIfam" id="TIGR01509">
    <property type="entry name" value="HAD-SF-IA-v3"/>
    <property type="match status" value="1"/>
</dbReference>
<gene>
    <name evidence="1" type="ORF">P5G51_019645</name>
</gene>
<dbReference type="Pfam" id="PF13419">
    <property type="entry name" value="HAD_2"/>
    <property type="match status" value="1"/>
</dbReference>
<dbReference type="InterPro" id="IPR006439">
    <property type="entry name" value="HAD-SF_hydro_IA"/>
</dbReference>
<dbReference type="CDD" id="cd07505">
    <property type="entry name" value="HAD_BPGM-like"/>
    <property type="match status" value="1"/>
</dbReference>
<sequence>MKEIDLVIFDMDGLLFDTETSYYEAMRGAMTTFGFDFPFETYKSMIGIGDNETNQLLQKICGPDFSMAPLWEENYRQFQKLLDEKGLVIKPGAIELLHALDEAGIAKCIASSNNKAAIENYLEVSGLGDRFDFYVSGDDVKRAKPDPDIFQIACRKANATADRALVLEDSLNGLRAANAAGIKCIIVPDMLEPNEEMKENAYAIVDNLEEVIPMVTK</sequence>
<dbReference type="Proteomes" id="UP001228376">
    <property type="component" value="Unassembled WGS sequence"/>
</dbReference>
<dbReference type="PANTHER" id="PTHR18901:SF38">
    <property type="entry name" value="PSEUDOURIDINE-5'-PHOSPHATASE"/>
    <property type="match status" value="1"/>
</dbReference>
<dbReference type="SFLD" id="SFLDS00003">
    <property type="entry name" value="Haloacid_Dehalogenase"/>
    <property type="match status" value="1"/>
</dbReference>
<dbReference type="Gene3D" id="1.10.150.240">
    <property type="entry name" value="Putative phosphatase, domain 2"/>
    <property type="match status" value="1"/>
</dbReference>
<evidence type="ECO:0000313" key="1">
    <source>
        <dbReference type="EMBL" id="MDY0407248.1"/>
    </source>
</evidence>
<dbReference type="SFLD" id="SFLDG01135">
    <property type="entry name" value="C1.5.6:_HAD__Beta-PGM__Phospha"/>
    <property type="match status" value="1"/>
</dbReference>
<dbReference type="PRINTS" id="PR00413">
    <property type="entry name" value="HADHALOGNASE"/>
</dbReference>
<dbReference type="Gene3D" id="3.40.50.1000">
    <property type="entry name" value="HAD superfamily/HAD-like"/>
    <property type="match status" value="1"/>
</dbReference>
<comment type="caution">
    <text evidence="1">The sequence shown here is derived from an EMBL/GenBank/DDBJ whole genome shotgun (WGS) entry which is preliminary data.</text>
</comment>
<dbReference type="InterPro" id="IPR036412">
    <property type="entry name" value="HAD-like_sf"/>
</dbReference>
<dbReference type="EMBL" id="JAROCA020000003">
    <property type="protein sequence ID" value="MDY0407248.1"/>
    <property type="molecule type" value="Genomic_DNA"/>
</dbReference>
<protein>
    <submittedName>
        <fullName evidence="1">HAD family phosphatase</fullName>
    </submittedName>
</protein>
<reference evidence="1 2" key="1">
    <citation type="submission" date="2023-10" db="EMBL/GenBank/DDBJ databases">
        <title>179-bfca-hs.</title>
        <authorList>
            <person name="Miliotis G."/>
            <person name="Sengupta P."/>
            <person name="Hameed A."/>
            <person name="Chuvochina M."/>
            <person name="Mcdonagh F."/>
            <person name="Simpson A.C."/>
            <person name="Singh N.K."/>
            <person name="Rekha P.D."/>
            <person name="Raman K."/>
            <person name="Hugenholtz P."/>
            <person name="Venkateswaran K."/>
        </authorList>
    </citation>
    <scope>NUCLEOTIDE SEQUENCE [LARGE SCALE GENOMIC DNA]</scope>
    <source>
        <strain evidence="1 2">179-BFC-A-HS</strain>
    </source>
</reference>
<dbReference type="RefSeq" id="WP_306066078.1">
    <property type="nucleotide sequence ID" value="NZ_JAROCA020000003.1"/>
</dbReference>
<dbReference type="SUPFAM" id="SSF56784">
    <property type="entry name" value="HAD-like"/>
    <property type="match status" value="1"/>
</dbReference>
<name>A0ABU5CLL2_9BACI</name>
<evidence type="ECO:0000313" key="2">
    <source>
        <dbReference type="Proteomes" id="UP001228376"/>
    </source>
</evidence>